<feature type="transmembrane region" description="Helical" evidence="1">
    <location>
        <begin position="20"/>
        <end position="47"/>
    </location>
</feature>
<proteinExistence type="predicted"/>
<organism evidence="2 3">
    <name type="scientific">Candidatus Sulfotelmatobacter kueseliae</name>
    <dbReference type="NCBI Taxonomy" id="2042962"/>
    <lineage>
        <taxon>Bacteria</taxon>
        <taxon>Pseudomonadati</taxon>
        <taxon>Acidobacteriota</taxon>
        <taxon>Terriglobia</taxon>
        <taxon>Terriglobales</taxon>
        <taxon>Candidatus Korobacteraceae</taxon>
        <taxon>Candidatus Sulfotelmatobacter</taxon>
    </lineage>
</organism>
<reference evidence="3" key="1">
    <citation type="submission" date="2018-02" db="EMBL/GenBank/DDBJ databases">
        <authorList>
            <person name="Hausmann B."/>
        </authorList>
    </citation>
    <scope>NUCLEOTIDE SEQUENCE [LARGE SCALE GENOMIC DNA]</scope>
    <source>
        <strain evidence="3">Peat soil MAG SbA1</strain>
    </source>
</reference>
<evidence type="ECO:0000313" key="2">
    <source>
        <dbReference type="EMBL" id="SPF34302.1"/>
    </source>
</evidence>
<keyword evidence="1" id="KW-0472">Membrane</keyword>
<dbReference type="EMBL" id="OMOD01000027">
    <property type="protein sequence ID" value="SPF34302.1"/>
    <property type="molecule type" value="Genomic_DNA"/>
</dbReference>
<accession>A0A2U3K3Q7</accession>
<gene>
    <name evidence="2" type="ORF">SBA1_1220005</name>
</gene>
<keyword evidence="1" id="KW-0812">Transmembrane</keyword>
<dbReference type="AlphaFoldDB" id="A0A2U3K3Q7"/>
<feature type="transmembrane region" description="Helical" evidence="1">
    <location>
        <begin position="67"/>
        <end position="86"/>
    </location>
</feature>
<name>A0A2U3K3Q7_9BACT</name>
<evidence type="ECO:0000256" key="1">
    <source>
        <dbReference type="SAM" id="Phobius"/>
    </source>
</evidence>
<evidence type="ECO:0000313" key="3">
    <source>
        <dbReference type="Proteomes" id="UP000238701"/>
    </source>
</evidence>
<dbReference type="Proteomes" id="UP000238701">
    <property type="component" value="Unassembled WGS sequence"/>
</dbReference>
<keyword evidence="1" id="KW-1133">Transmembrane helix</keyword>
<sequence length="104" mass="11528">MNSEPMPSVRPSRAPHWYAIPLRVFLLTFIGTLICFAVSLLLAIIGTVATAALHHVHPDMRIAYRHIALPLALVAGSLIFICALVLEIRHYRQAKTLSAIEKMS</sequence>
<protein>
    <submittedName>
        <fullName evidence="2">Uncharacterized protein</fullName>
    </submittedName>
</protein>